<feature type="domain" description="Major facilitator superfamily (MFS) profile" evidence="6">
    <location>
        <begin position="134"/>
        <end position="572"/>
    </location>
</feature>
<keyword evidence="4 5" id="KW-0472">Membrane</keyword>
<dbReference type="PROSITE" id="PS50850">
    <property type="entry name" value="MFS"/>
    <property type="match status" value="1"/>
</dbReference>
<comment type="caution">
    <text evidence="7">The sequence shown here is derived from an EMBL/GenBank/DDBJ whole genome shotgun (WGS) entry which is preliminary data.</text>
</comment>
<dbReference type="InterPro" id="IPR011701">
    <property type="entry name" value="MFS"/>
</dbReference>
<keyword evidence="3 5" id="KW-1133">Transmembrane helix</keyword>
<feature type="transmembrane region" description="Helical" evidence="5">
    <location>
        <begin position="445"/>
        <end position="464"/>
    </location>
</feature>
<feature type="transmembrane region" description="Helical" evidence="5">
    <location>
        <begin position="406"/>
        <end position="425"/>
    </location>
</feature>
<comment type="subcellular location">
    <subcellularLocation>
        <location evidence="1">Membrane</location>
        <topology evidence="1">Multi-pass membrane protein</topology>
    </subcellularLocation>
</comment>
<dbReference type="GO" id="GO:1990961">
    <property type="term" value="P:xenobiotic detoxification by transmembrane export across the plasma membrane"/>
    <property type="evidence" value="ECO:0007669"/>
    <property type="project" value="TreeGrafter"/>
</dbReference>
<dbReference type="SUPFAM" id="SSF103473">
    <property type="entry name" value="MFS general substrate transporter"/>
    <property type="match status" value="1"/>
</dbReference>
<feature type="transmembrane region" description="Helical" evidence="5">
    <location>
        <begin position="295"/>
        <end position="319"/>
    </location>
</feature>
<dbReference type="GO" id="GO:0015244">
    <property type="term" value="F:fluconazole transmembrane transporter activity"/>
    <property type="evidence" value="ECO:0007669"/>
    <property type="project" value="TreeGrafter"/>
</dbReference>
<feature type="transmembrane region" description="Helical" evidence="5">
    <location>
        <begin position="261"/>
        <end position="283"/>
    </location>
</feature>
<dbReference type="GO" id="GO:0005886">
    <property type="term" value="C:plasma membrane"/>
    <property type="evidence" value="ECO:0007669"/>
    <property type="project" value="TreeGrafter"/>
</dbReference>
<dbReference type="PANTHER" id="PTHR23502">
    <property type="entry name" value="MAJOR FACILITATOR SUPERFAMILY"/>
    <property type="match status" value="1"/>
</dbReference>
<evidence type="ECO:0000256" key="4">
    <source>
        <dbReference type="ARBA" id="ARBA00023136"/>
    </source>
</evidence>
<feature type="transmembrane region" description="Helical" evidence="5">
    <location>
        <begin position="531"/>
        <end position="557"/>
    </location>
</feature>
<feature type="transmembrane region" description="Helical" evidence="5">
    <location>
        <begin position="132"/>
        <end position="156"/>
    </location>
</feature>
<dbReference type="Proteomes" id="UP000193467">
    <property type="component" value="Unassembled WGS sequence"/>
</dbReference>
<evidence type="ECO:0000313" key="8">
    <source>
        <dbReference type="Proteomes" id="UP000193467"/>
    </source>
</evidence>
<evidence type="ECO:0000256" key="5">
    <source>
        <dbReference type="SAM" id="Phobius"/>
    </source>
</evidence>
<dbReference type="STRING" id="106004.A0A1Y2DTX3"/>
<dbReference type="FunCoup" id="A0A1Y2DTX3">
    <property type="interactions" value="11"/>
</dbReference>
<dbReference type="OrthoDB" id="3357846at2759"/>
<reference evidence="7 8" key="1">
    <citation type="submission" date="2016-07" db="EMBL/GenBank/DDBJ databases">
        <title>Pervasive Adenine N6-methylation of Active Genes in Fungi.</title>
        <authorList>
            <consortium name="DOE Joint Genome Institute"/>
            <person name="Mondo S.J."/>
            <person name="Dannebaum R.O."/>
            <person name="Kuo R.C."/>
            <person name="Labutti K."/>
            <person name="Haridas S."/>
            <person name="Kuo A."/>
            <person name="Salamov A."/>
            <person name="Ahrendt S.R."/>
            <person name="Lipzen A."/>
            <person name="Sullivan W."/>
            <person name="Andreopoulos W.B."/>
            <person name="Clum A."/>
            <person name="Lindquist E."/>
            <person name="Daum C."/>
            <person name="Ramamoorthy G.K."/>
            <person name="Gryganskyi A."/>
            <person name="Culley D."/>
            <person name="Magnuson J.K."/>
            <person name="James T.Y."/>
            <person name="O'Malley M.A."/>
            <person name="Stajich J.E."/>
            <person name="Spatafora J.W."/>
            <person name="Visel A."/>
            <person name="Grigoriev I.V."/>
        </authorList>
    </citation>
    <scope>NUCLEOTIDE SEQUENCE [LARGE SCALE GENOMIC DNA]</scope>
    <source>
        <strain evidence="7 8">62-1032</strain>
    </source>
</reference>
<feature type="transmembrane region" description="Helical" evidence="5">
    <location>
        <begin position="168"/>
        <end position="188"/>
    </location>
</feature>
<feature type="non-terminal residue" evidence="7">
    <location>
        <position position="1"/>
    </location>
</feature>
<evidence type="ECO:0000259" key="6">
    <source>
        <dbReference type="PROSITE" id="PS50850"/>
    </source>
</evidence>
<dbReference type="Pfam" id="PF07690">
    <property type="entry name" value="MFS_1"/>
    <property type="match status" value="1"/>
</dbReference>
<feature type="transmembrane region" description="Helical" evidence="5">
    <location>
        <begin position="200"/>
        <end position="221"/>
    </location>
</feature>
<sequence>MFDILRDSTLGQLINYFSRGRLLPYADQRPGYILPARYTPRRTLESTTTLALHNGNEEHAEEAENVLPPLTPFRSRPAADFPHISRQSSRALSLIESRGIAQGGKEEEYRWLVTFEEVDSDDPRQWSRNKRVFIAGMICLLTFSVYLGSAIYVASIPGVVAEFHVSRVVATLGLSLFVCPYGIGPMLLSPLQETAILGRNPVYVFSLALFVIFQLPCIFAPNIGTILIFRFLAGFVGSPALATGGATIADLFPPKALPAGIGAWAMGAVCGPVFGPVVGGFAAQANGWKWPFWELFWLSAFTWIFIFLLLPETLADTILLRRAKRLRKLTGNELLKAPAELMNGDTGLGDIMYEYIVRTFQLCLEPAIFLAHCYISLVYAILYTFFESFFITFNEIHGFSLGVGGLPYLSFIVGAIITFPLYILYQKKRIEPMMGKSKFTPEIRLEVALIGSFFIPVSLFLFGWSARESVHWIVPCVGAALYLPGIYLSFQGIFLYVIVGYSRVAASVLAGNDFMRSCFASAFPRFGVAMFRALGLGGGCSLLAGVSMLMIPAIWALKRYGGVLRRRSKWTE</sequence>
<dbReference type="CDD" id="cd17323">
    <property type="entry name" value="MFS_Tpo1_MDR_like"/>
    <property type="match status" value="1"/>
</dbReference>
<organism evidence="7 8">
    <name type="scientific">Leucosporidium creatinivorum</name>
    <dbReference type="NCBI Taxonomy" id="106004"/>
    <lineage>
        <taxon>Eukaryota</taxon>
        <taxon>Fungi</taxon>
        <taxon>Dikarya</taxon>
        <taxon>Basidiomycota</taxon>
        <taxon>Pucciniomycotina</taxon>
        <taxon>Microbotryomycetes</taxon>
        <taxon>Leucosporidiales</taxon>
        <taxon>Leucosporidium</taxon>
    </lineage>
</organism>
<evidence type="ECO:0000256" key="1">
    <source>
        <dbReference type="ARBA" id="ARBA00004141"/>
    </source>
</evidence>
<feature type="transmembrane region" description="Helical" evidence="5">
    <location>
        <begin position="227"/>
        <end position="249"/>
    </location>
</feature>
<evidence type="ECO:0000256" key="3">
    <source>
        <dbReference type="ARBA" id="ARBA00022989"/>
    </source>
</evidence>
<dbReference type="PANTHER" id="PTHR23502:SF23">
    <property type="entry name" value="FLUCONAZOLE RESISTANCE PROTEIN 1"/>
    <property type="match status" value="1"/>
</dbReference>
<keyword evidence="2 5" id="KW-0812">Transmembrane</keyword>
<feature type="transmembrane region" description="Helical" evidence="5">
    <location>
        <begin position="367"/>
        <end position="386"/>
    </location>
</feature>
<dbReference type="AlphaFoldDB" id="A0A1Y2DTX3"/>
<dbReference type="InParanoid" id="A0A1Y2DTX3"/>
<proteinExistence type="predicted"/>
<gene>
    <name evidence="7" type="ORF">BCR35DRAFT_346701</name>
</gene>
<evidence type="ECO:0000256" key="2">
    <source>
        <dbReference type="ARBA" id="ARBA00022692"/>
    </source>
</evidence>
<name>A0A1Y2DTX3_9BASI</name>
<dbReference type="Gene3D" id="1.20.1250.20">
    <property type="entry name" value="MFS general substrate transporter like domains"/>
    <property type="match status" value="1"/>
</dbReference>
<evidence type="ECO:0000313" key="7">
    <source>
        <dbReference type="EMBL" id="ORY62710.1"/>
    </source>
</evidence>
<dbReference type="EMBL" id="MCGR01000070">
    <property type="protein sequence ID" value="ORY62710.1"/>
    <property type="molecule type" value="Genomic_DNA"/>
</dbReference>
<dbReference type="FunFam" id="1.20.1250.20:FF:000011">
    <property type="entry name" value="MFS multidrug transporter, putative"/>
    <property type="match status" value="1"/>
</dbReference>
<dbReference type="InterPro" id="IPR036259">
    <property type="entry name" value="MFS_trans_sf"/>
</dbReference>
<feature type="transmembrane region" description="Helical" evidence="5">
    <location>
        <begin position="470"/>
        <end position="488"/>
    </location>
</feature>
<keyword evidence="8" id="KW-1185">Reference proteome</keyword>
<accession>A0A1Y2DTX3</accession>
<dbReference type="InterPro" id="IPR020846">
    <property type="entry name" value="MFS_dom"/>
</dbReference>
<protein>
    <submittedName>
        <fullName evidence="7">Major facilitator superfamily domain-containing protein</fullName>
    </submittedName>
</protein>